<dbReference type="InterPro" id="IPR020843">
    <property type="entry name" value="ER"/>
</dbReference>
<feature type="region of interest" description="Disordered" evidence="1">
    <location>
        <begin position="260"/>
        <end position="282"/>
    </location>
</feature>
<reference evidence="3" key="1">
    <citation type="submission" date="2023-08" db="EMBL/GenBank/DDBJ databases">
        <authorList>
            <person name="Audoor S."/>
            <person name="Bilcke G."/>
        </authorList>
    </citation>
    <scope>NUCLEOTIDE SEQUENCE</scope>
</reference>
<evidence type="ECO:0000313" key="3">
    <source>
        <dbReference type="EMBL" id="CAJ1951208.1"/>
    </source>
</evidence>
<dbReference type="InterPro" id="IPR013149">
    <property type="entry name" value="ADH-like_C"/>
</dbReference>
<dbReference type="Proteomes" id="UP001295423">
    <property type="component" value="Unassembled WGS sequence"/>
</dbReference>
<dbReference type="SMART" id="SM00829">
    <property type="entry name" value="PKS_ER"/>
    <property type="match status" value="1"/>
</dbReference>
<dbReference type="InterPro" id="IPR011032">
    <property type="entry name" value="GroES-like_sf"/>
</dbReference>
<dbReference type="AlphaFoldDB" id="A0AAD2FRU7"/>
<evidence type="ECO:0000256" key="1">
    <source>
        <dbReference type="SAM" id="MobiDB-lite"/>
    </source>
</evidence>
<dbReference type="GO" id="GO:0016491">
    <property type="term" value="F:oxidoreductase activity"/>
    <property type="evidence" value="ECO:0007669"/>
    <property type="project" value="InterPro"/>
</dbReference>
<dbReference type="EMBL" id="CAKOGP040001781">
    <property type="protein sequence ID" value="CAJ1951208.1"/>
    <property type="molecule type" value="Genomic_DNA"/>
</dbReference>
<dbReference type="PANTHER" id="PTHR11695:SF648">
    <property type="entry name" value="ZINC-BINDING OXIDOREDUCTASE"/>
    <property type="match status" value="1"/>
</dbReference>
<dbReference type="InterPro" id="IPR050700">
    <property type="entry name" value="YIM1/Zinc_Alcohol_DH_Fams"/>
</dbReference>
<feature type="region of interest" description="Disordered" evidence="1">
    <location>
        <begin position="58"/>
        <end position="83"/>
    </location>
</feature>
<name>A0AAD2FRU7_9STRA</name>
<evidence type="ECO:0000259" key="2">
    <source>
        <dbReference type="SMART" id="SM00829"/>
    </source>
</evidence>
<dbReference type="Pfam" id="PF00107">
    <property type="entry name" value="ADH_zinc_N"/>
    <property type="match status" value="1"/>
</dbReference>
<feature type="domain" description="Enoyl reductase (ER)" evidence="2">
    <location>
        <begin position="83"/>
        <end position="506"/>
    </location>
</feature>
<accession>A0AAD2FRU7</accession>
<dbReference type="SUPFAM" id="SSF51735">
    <property type="entry name" value="NAD(P)-binding Rossmann-fold domains"/>
    <property type="match status" value="1"/>
</dbReference>
<protein>
    <recommendedName>
        <fullName evidence="2">Enoyl reductase (ER) domain-containing protein</fullName>
    </recommendedName>
</protein>
<sequence length="511" mass="56338">MMSPSQLPPRSPTKIAEYQKKVKEIKKKAQIKMDPNLMSACVCTRYGKLREVDVIHTSSNSSTATPSSKISNTNSMVSTSSNSTNATPIFEIQDDIPRPKIEDPHHVLIRNFRTTINPVDCKTRAGNLDLVTGHSKQKNTKRKPTKSSGKEDMAENDYDEDDERANFPLLILGQDFAGIVDAVGDEVKSFKAGDMVYGSTAPRSSCSAEYVCAFDYECALKPDQITWDEAAATPTAFCTAWKGLFDPQLGNLTIYPIDKDDGTAENKEEEETLPPTYVVDKDDEDERPPRVLVIGAAGSVGAAAVQLAKQIGKAEVAAICGSRNMDYVKSLGASPVFDYANAGYEIYYTDHENERFDIIFDCVGGDSYYYKLHQFLNKKDLPKHQKAASTAAVVCNRTNPSIYVTCVGPVMHGGSEKVTFGRIAQTAQTLVPRFVGNYMLPGRWNSRYAMFLSFTTQNGVLDQITKALATRKILPRIDPISPLPMEQLGRGHYQVERGHSNGKVVIAVQDK</sequence>
<gene>
    <name evidence="3" type="ORF">CYCCA115_LOCUS12959</name>
</gene>
<evidence type="ECO:0000313" key="4">
    <source>
        <dbReference type="Proteomes" id="UP001295423"/>
    </source>
</evidence>
<keyword evidence="4" id="KW-1185">Reference proteome</keyword>
<comment type="caution">
    <text evidence="3">The sequence shown here is derived from an EMBL/GenBank/DDBJ whole genome shotgun (WGS) entry which is preliminary data.</text>
</comment>
<feature type="compositionally biased region" description="Basic residues" evidence="1">
    <location>
        <begin position="135"/>
        <end position="145"/>
    </location>
</feature>
<dbReference type="PANTHER" id="PTHR11695">
    <property type="entry name" value="ALCOHOL DEHYDROGENASE RELATED"/>
    <property type="match status" value="1"/>
</dbReference>
<dbReference type="InterPro" id="IPR013154">
    <property type="entry name" value="ADH-like_N"/>
</dbReference>
<dbReference type="CDD" id="cd08267">
    <property type="entry name" value="MDR1"/>
    <property type="match status" value="1"/>
</dbReference>
<dbReference type="Gene3D" id="3.40.50.720">
    <property type="entry name" value="NAD(P)-binding Rossmann-like Domain"/>
    <property type="match status" value="2"/>
</dbReference>
<organism evidence="3 4">
    <name type="scientific">Cylindrotheca closterium</name>
    <dbReference type="NCBI Taxonomy" id="2856"/>
    <lineage>
        <taxon>Eukaryota</taxon>
        <taxon>Sar</taxon>
        <taxon>Stramenopiles</taxon>
        <taxon>Ochrophyta</taxon>
        <taxon>Bacillariophyta</taxon>
        <taxon>Bacillariophyceae</taxon>
        <taxon>Bacillariophycidae</taxon>
        <taxon>Bacillariales</taxon>
        <taxon>Bacillariaceae</taxon>
        <taxon>Cylindrotheca</taxon>
    </lineage>
</organism>
<dbReference type="InterPro" id="IPR036291">
    <property type="entry name" value="NAD(P)-bd_dom_sf"/>
</dbReference>
<dbReference type="SUPFAM" id="SSF50129">
    <property type="entry name" value="GroES-like"/>
    <property type="match status" value="1"/>
</dbReference>
<feature type="region of interest" description="Disordered" evidence="1">
    <location>
        <begin position="128"/>
        <end position="159"/>
    </location>
</feature>
<proteinExistence type="predicted"/>
<dbReference type="Gene3D" id="3.90.180.10">
    <property type="entry name" value="Medium-chain alcohol dehydrogenases, catalytic domain"/>
    <property type="match status" value="2"/>
</dbReference>
<dbReference type="Pfam" id="PF08240">
    <property type="entry name" value="ADH_N"/>
    <property type="match status" value="1"/>
</dbReference>